<evidence type="ECO:0000313" key="1">
    <source>
        <dbReference type="EMBL" id="WTU41574.1"/>
    </source>
</evidence>
<proteinExistence type="predicted"/>
<gene>
    <name evidence="1" type="ORF">OHV25_19315</name>
</gene>
<sequence length="165" mass="17332">MNALPDVAPEEPVVEFDADAGTVTVSGEGLPAVALRRTGGKANDHTPVGTRDAGLLTLAVDGEPARISIAKGRLTRRSYRVDVRCGTAKYRLAPDSIAGSRLVRDGRRLGTLMCDGDGRVEADWHDGAKVLPLDVSMGYALAAGFGTGAQPMWMTATEIVADLLN</sequence>
<accession>A0AAU2H0I7</accession>
<dbReference type="AlphaFoldDB" id="A0AAU2H0I7"/>
<protein>
    <submittedName>
        <fullName evidence="1">Uncharacterized protein</fullName>
    </submittedName>
</protein>
<name>A0AAU2H0I7_9ACTN</name>
<organism evidence="1">
    <name type="scientific">Streptomyces sp. NBC_00060</name>
    <dbReference type="NCBI Taxonomy" id="2975636"/>
    <lineage>
        <taxon>Bacteria</taxon>
        <taxon>Bacillati</taxon>
        <taxon>Actinomycetota</taxon>
        <taxon>Actinomycetes</taxon>
        <taxon>Kitasatosporales</taxon>
        <taxon>Streptomycetaceae</taxon>
        <taxon>Streptomyces</taxon>
    </lineage>
</organism>
<dbReference type="EMBL" id="CP108253">
    <property type="protein sequence ID" value="WTU41574.1"/>
    <property type="molecule type" value="Genomic_DNA"/>
</dbReference>
<reference evidence="1" key="1">
    <citation type="submission" date="2022-10" db="EMBL/GenBank/DDBJ databases">
        <title>The complete genomes of actinobacterial strains from the NBC collection.</title>
        <authorList>
            <person name="Joergensen T.S."/>
            <person name="Alvarez Arevalo M."/>
            <person name="Sterndorff E.B."/>
            <person name="Faurdal D."/>
            <person name="Vuksanovic O."/>
            <person name="Mourched A.-S."/>
            <person name="Charusanti P."/>
            <person name="Shaw S."/>
            <person name="Blin K."/>
            <person name="Weber T."/>
        </authorList>
    </citation>
    <scope>NUCLEOTIDE SEQUENCE</scope>
    <source>
        <strain evidence="1">NBC_00060</strain>
    </source>
</reference>